<proteinExistence type="predicted"/>
<evidence type="ECO:0000256" key="3">
    <source>
        <dbReference type="ARBA" id="ARBA00022840"/>
    </source>
</evidence>
<dbReference type="EMBL" id="LQPR01000018">
    <property type="protein sequence ID" value="ORW73400.1"/>
    <property type="molecule type" value="Genomic_DNA"/>
</dbReference>
<organism evidence="5 6">
    <name type="scientific">Mycobacterium saskatchewanense</name>
    <dbReference type="NCBI Taxonomy" id="220927"/>
    <lineage>
        <taxon>Bacteria</taxon>
        <taxon>Bacillati</taxon>
        <taxon>Actinomycetota</taxon>
        <taxon>Actinomycetes</taxon>
        <taxon>Mycobacteriales</taxon>
        <taxon>Mycobacteriaceae</taxon>
        <taxon>Mycobacterium</taxon>
        <taxon>Mycobacterium simiae complex</taxon>
    </lineage>
</organism>
<sequence>MSHPDISLEILRTGPFAVVEDLGRPGLAHLGVGESGAADRRAHRLANRLVANPDDWATVEVTFGGFAARVRGGDVDIAVTGADTDPTVNGVKFGTNSIHRVRDGQLIALGTPRAGLRSYLAVRGGICVPPVLGSRSYDVMSAIGPAPLRPGDRLPVGEHTDAYPELDQAPVAAIPGDVVELSAVPGPRDDWFVDPDALVHTDWVASDRSDRVGMRLVGRALQYRYPDRQLPSEGATRGAIQVPPNGLPVILGPDHPLTGGYPVVGVVVDDDVDRMAQVRPGQRVRLHWARPRTPVVAGARAGAGPGAPAW</sequence>
<keyword evidence="6" id="KW-1185">Reference proteome</keyword>
<keyword evidence="1" id="KW-0547">Nucleotide-binding</keyword>
<dbReference type="GO" id="GO:0016787">
    <property type="term" value="F:hydrolase activity"/>
    <property type="evidence" value="ECO:0007669"/>
    <property type="project" value="UniProtKB-KW"/>
</dbReference>
<evidence type="ECO:0000256" key="1">
    <source>
        <dbReference type="ARBA" id="ARBA00022741"/>
    </source>
</evidence>
<dbReference type="InterPro" id="IPR052708">
    <property type="entry name" value="PxpC"/>
</dbReference>
<feature type="domain" description="Carboxyltransferase" evidence="4">
    <location>
        <begin position="29"/>
        <end position="301"/>
    </location>
</feature>
<evidence type="ECO:0000313" key="6">
    <source>
        <dbReference type="Proteomes" id="UP000193387"/>
    </source>
</evidence>
<keyword evidence="2 5" id="KW-0378">Hydrolase</keyword>
<evidence type="ECO:0000313" key="5">
    <source>
        <dbReference type="EMBL" id="ORW73400.1"/>
    </source>
</evidence>
<name>A0AAJ3TW92_9MYCO</name>
<comment type="caution">
    <text evidence="5">The sequence shown here is derived from an EMBL/GenBank/DDBJ whole genome shotgun (WGS) entry which is preliminary data.</text>
</comment>
<protein>
    <submittedName>
        <fullName evidence="5">Allophanate hydrolase</fullName>
    </submittedName>
</protein>
<dbReference type="InterPro" id="IPR029000">
    <property type="entry name" value="Cyclophilin-like_dom_sf"/>
</dbReference>
<dbReference type="AlphaFoldDB" id="A0AAJ3TW92"/>
<evidence type="ECO:0000256" key="2">
    <source>
        <dbReference type="ARBA" id="ARBA00022801"/>
    </source>
</evidence>
<keyword evidence="3" id="KW-0067">ATP-binding</keyword>
<reference evidence="5 6" key="1">
    <citation type="submission" date="2016-01" db="EMBL/GenBank/DDBJ databases">
        <title>The new phylogeny of the genus Mycobacterium.</title>
        <authorList>
            <person name="Tarcisio F."/>
            <person name="Conor M."/>
            <person name="Antonella G."/>
            <person name="Elisabetta G."/>
            <person name="Giulia F.S."/>
            <person name="Sara T."/>
            <person name="Anna F."/>
            <person name="Clotilde B."/>
            <person name="Roberto B."/>
            <person name="Veronica D.S."/>
            <person name="Fabio R."/>
            <person name="Monica P."/>
            <person name="Olivier J."/>
            <person name="Enrico T."/>
            <person name="Nicola S."/>
        </authorList>
    </citation>
    <scope>NUCLEOTIDE SEQUENCE [LARGE SCALE GENOMIC DNA]</scope>
    <source>
        <strain evidence="5 6">DSM 44616</strain>
    </source>
</reference>
<dbReference type="InterPro" id="IPR003778">
    <property type="entry name" value="CT_A_B"/>
</dbReference>
<dbReference type="NCBIfam" id="TIGR00724">
    <property type="entry name" value="urea_amlyse_rel"/>
    <property type="match status" value="1"/>
</dbReference>
<dbReference type="Pfam" id="PF02626">
    <property type="entry name" value="CT_A_B"/>
    <property type="match status" value="1"/>
</dbReference>
<evidence type="ECO:0000259" key="4">
    <source>
        <dbReference type="SMART" id="SM00797"/>
    </source>
</evidence>
<accession>A0AAJ3TW92</accession>
<dbReference type="PANTHER" id="PTHR43309">
    <property type="entry name" value="5-OXOPROLINASE SUBUNIT C"/>
    <property type="match status" value="1"/>
</dbReference>
<dbReference type="Proteomes" id="UP000193387">
    <property type="component" value="Unassembled WGS sequence"/>
</dbReference>
<dbReference type="Gene3D" id="2.40.100.10">
    <property type="entry name" value="Cyclophilin-like"/>
    <property type="match status" value="1"/>
</dbReference>
<dbReference type="SMART" id="SM00797">
    <property type="entry name" value="AHS2"/>
    <property type="match status" value="1"/>
</dbReference>
<dbReference type="GO" id="GO:0005524">
    <property type="term" value="F:ATP binding"/>
    <property type="evidence" value="ECO:0007669"/>
    <property type="project" value="UniProtKB-KW"/>
</dbReference>
<gene>
    <name evidence="5" type="ORF">AWC23_07260</name>
</gene>
<dbReference type="SUPFAM" id="SSF50891">
    <property type="entry name" value="Cyclophilin-like"/>
    <property type="match status" value="1"/>
</dbReference>
<dbReference type="PANTHER" id="PTHR43309:SF3">
    <property type="entry name" value="5-OXOPROLINASE SUBUNIT C"/>
    <property type="match status" value="1"/>
</dbReference>